<keyword evidence="2" id="KW-0732">Signal</keyword>
<protein>
    <submittedName>
        <fullName evidence="3">Uncharacterized protein</fullName>
    </submittedName>
</protein>
<feature type="chain" id="PRO_5038399808" evidence="2">
    <location>
        <begin position="31"/>
        <end position="722"/>
    </location>
</feature>
<evidence type="ECO:0000313" key="3">
    <source>
        <dbReference type="EMBL" id="RKN78230.1"/>
    </source>
</evidence>
<feature type="region of interest" description="Disordered" evidence="1">
    <location>
        <begin position="407"/>
        <end position="448"/>
    </location>
</feature>
<feature type="signal peptide" evidence="2">
    <location>
        <begin position="1"/>
        <end position="30"/>
    </location>
</feature>
<accession>A0A3B0BZ89</accession>
<dbReference type="EMBL" id="RBAH01000019">
    <property type="protein sequence ID" value="RKN78230.1"/>
    <property type="molecule type" value="Genomic_DNA"/>
</dbReference>
<feature type="compositionally biased region" description="Low complexity" evidence="1">
    <location>
        <begin position="429"/>
        <end position="440"/>
    </location>
</feature>
<organism evidence="3 4">
    <name type="scientific">Paenibacillus ginsengarvi</name>
    <dbReference type="NCBI Taxonomy" id="400777"/>
    <lineage>
        <taxon>Bacteria</taxon>
        <taxon>Bacillati</taxon>
        <taxon>Bacillota</taxon>
        <taxon>Bacilli</taxon>
        <taxon>Bacillales</taxon>
        <taxon>Paenibacillaceae</taxon>
        <taxon>Paenibacillus</taxon>
    </lineage>
</organism>
<evidence type="ECO:0000256" key="2">
    <source>
        <dbReference type="SAM" id="SignalP"/>
    </source>
</evidence>
<proteinExistence type="predicted"/>
<reference evidence="3 4" key="1">
    <citation type="journal article" date="2007" name="Int. J. Syst. Evol. Microbiol.">
        <title>Paenibacillus ginsengarvi sp. nov., isolated from soil from ginseng cultivation.</title>
        <authorList>
            <person name="Yoon M.H."/>
            <person name="Ten L.N."/>
            <person name="Im W.T."/>
        </authorList>
    </citation>
    <scope>NUCLEOTIDE SEQUENCE [LARGE SCALE GENOMIC DNA]</scope>
    <source>
        <strain evidence="3 4">KCTC 13059</strain>
    </source>
</reference>
<feature type="compositionally biased region" description="Low complexity" evidence="1">
    <location>
        <begin position="407"/>
        <end position="419"/>
    </location>
</feature>
<dbReference type="Proteomes" id="UP000282311">
    <property type="component" value="Unassembled WGS sequence"/>
</dbReference>
<name>A0A3B0BZ89_9BACL</name>
<keyword evidence="4" id="KW-1185">Reference proteome</keyword>
<comment type="caution">
    <text evidence="3">The sequence shown here is derived from an EMBL/GenBank/DDBJ whole genome shotgun (WGS) entry which is preliminary data.</text>
</comment>
<evidence type="ECO:0000313" key="4">
    <source>
        <dbReference type="Proteomes" id="UP000282311"/>
    </source>
</evidence>
<dbReference type="OrthoDB" id="2545931at2"/>
<dbReference type="AlphaFoldDB" id="A0A3B0BZ89"/>
<sequence>MKIKRAGGMFRTMRLIVLAVSLLGGVLAPAAAQAGKEGIYLSDSVYFTLEKVRFSEGGDDSILRFVVMLHNGGSTPVDYNYYGARVTDGSGFGYSAQLTGTQSARVQPGKDQEFAYESRVAKGLKADQLYVTMFGWSYGTTVAMNDIASFSVANALQDAAGGVQEAIVPLAQADQSLASDARVAFRIGSEYPVYESGRWNMYVDLVATNMGSSGVTLPAALKMRLAGADGQQVTATAIDGADKSLLPSKPQKITVRAEIPDDGHGKGWALQFYKMTGDEATVLDSLDLGGAAKPVAIGDSRTLSDSQGQETVTLKLESAVVSQSENGQWVRAKVTATNPGSRVVEIPALTANFQAANGGVSVTATDADTHSAYLSQGESETFTFGGLLPKGMTASDLQLILFESRGGSTAGSNAATGTTGTTGSGTGSGSAASGNTTTGSGSSGSTGSGKTTVPVFIALLDQAVVYNQGAGADYALGESIDLPLDHKFDMAVSELRLYDNENYGLKTAVAKLKISNRDNTAYALPNLNLDLMDENGRVYTGTRQANVISQVATNSSYLMTYSFIVPKAEDGQPVTMRFFSGSDSIPLGAVKLGYEQDNTADSVWDTYPYRLTVKEADLMLAGLLSSTFAYTLKLDIGIERLDPIVADAATSKLQFDVVDSTGYVFATQTASLLGSTKLVDGDNSISFSNLKLSQFNSTNYVNVYEVIDTPNGTVKHKLGEIR</sequence>
<gene>
    <name evidence="3" type="ORF">D7M11_23265</name>
</gene>
<evidence type="ECO:0000256" key="1">
    <source>
        <dbReference type="SAM" id="MobiDB-lite"/>
    </source>
</evidence>
<dbReference type="RefSeq" id="WP_120749666.1">
    <property type="nucleotide sequence ID" value="NZ_RBAH01000019.1"/>
</dbReference>